<feature type="transmembrane region" description="Helical" evidence="1">
    <location>
        <begin position="47"/>
        <end position="66"/>
    </location>
</feature>
<protein>
    <recommendedName>
        <fullName evidence="4">ABC-type transport system involved in multi-copper enzyme maturation, permease component</fullName>
    </recommendedName>
</protein>
<dbReference type="Proteomes" id="UP001596052">
    <property type="component" value="Unassembled WGS sequence"/>
</dbReference>
<gene>
    <name evidence="2" type="ORF">ACFQDI_15685</name>
</gene>
<feature type="transmembrane region" description="Helical" evidence="1">
    <location>
        <begin position="87"/>
        <end position="106"/>
    </location>
</feature>
<organism evidence="2 3">
    <name type="scientific">Prosthecobacter fluviatilis</name>
    <dbReference type="NCBI Taxonomy" id="445931"/>
    <lineage>
        <taxon>Bacteria</taxon>
        <taxon>Pseudomonadati</taxon>
        <taxon>Verrucomicrobiota</taxon>
        <taxon>Verrucomicrobiia</taxon>
        <taxon>Verrucomicrobiales</taxon>
        <taxon>Verrucomicrobiaceae</taxon>
        <taxon>Prosthecobacter</taxon>
    </lineage>
</organism>
<evidence type="ECO:0000313" key="3">
    <source>
        <dbReference type="Proteomes" id="UP001596052"/>
    </source>
</evidence>
<dbReference type="EMBL" id="JBHSMQ010000005">
    <property type="protein sequence ID" value="MFC5456305.1"/>
    <property type="molecule type" value="Genomic_DNA"/>
</dbReference>
<keyword evidence="1" id="KW-0472">Membrane</keyword>
<feature type="transmembrane region" description="Helical" evidence="1">
    <location>
        <begin position="126"/>
        <end position="147"/>
    </location>
</feature>
<feature type="transmembrane region" description="Helical" evidence="1">
    <location>
        <begin position="12"/>
        <end position="35"/>
    </location>
</feature>
<evidence type="ECO:0000256" key="1">
    <source>
        <dbReference type="SAM" id="Phobius"/>
    </source>
</evidence>
<accession>A0ABW0KS45</accession>
<comment type="caution">
    <text evidence="2">The sequence shown here is derived from an EMBL/GenBank/DDBJ whole genome shotgun (WGS) entry which is preliminary data.</text>
</comment>
<keyword evidence="1" id="KW-0812">Transmembrane</keyword>
<feature type="transmembrane region" description="Helical" evidence="1">
    <location>
        <begin position="188"/>
        <end position="207"/>
    </location>
</feature>
<keyword evidence="1" id="KW-1133">Transmembrane helix</keyword>
<reference evidence="3" key="1">
    <citation type="journal article" date="2019" name="Int. J. Syst. Evol. Microbiol.">
        <title>The Global Catalogue of Microorganisms (GCM) 10K type strain sequencing project: providing services to taxonomists for standard genome sequencing and annotation.</title>
        <authorList>
            <consortium name="The Broad Institute Genomics Platform"/>
            <consortium name="The Broad Institute Genome Sequencing Center for Infectious Disease"/>
            <person name="Wu L."/>
            <person name="Ma J."/>
        </authorList>
    </citation>
    <scope>NUCLEOTIDE SEQUENCE [LARGE SCALE GENOMIC DNA]</scope>
    <source>
        <strain evidence="3">CGMCC 4.1469</strain>
    </source>
</reference>
<keyword evidence="3" id="KW-1185">Reference proteome</keyword>
<name>A0ABW0KS45_9BACT</name>
<feature type="transmembrane region" description="Helical" evidence="1">
    <location>
        <begin position="219"/>
        <end position="237"/>
    </location>
</feature>
<sequence length="844" mass="95956">MTLHQFLKEFRYLRLRLLAFLGLLGFDLAVNLEWVLPMRAGVASPGWLTYVPVVILLAGLSLLISCPEDRPGTDRSFISTRPMPAKAYWTARLLIWLLLIVLPVVVQNGLYLIISGRPAADVLRGMWERLCFAAGFSAWLLPTLVLWKRSELWKMLLTVVLVLVGVSKMLDVAGAAWWEYYASYYQTWAGRAAGWVVFAVMSGVLAWRHLSQRFSFKRRLGMTLVAGLVALLTARFWSWQDSPPEAQDAALVKKLSSEFQFHVDLSKARFEGPEKSYGPRLTAEVNEETHMQGVHVVFRPQRSDLAQGGSVRHVERTEKNPYRRSPFDSPQMEVFRGDRNLRDFFPKGTLLMANDEYFPKWTLKDQPLTQLAAFSAPHPKFDEPLSIETDFVVDWYRRDLALDVPVAAGAKGTCEDVRWEILRVMPAAGPQPGALTVSLRVESRAHWVAENGHAILLHLPEQRMLRLEPTKQVIAGERGEHTGWRHQQVDLTWNYIFNHAEGDPTGADLSKARLILLRSRYLGQTQQHWKSPEMRLADLPSNWGKSLQWFESKALYAGREMKAFQERMATLTPPTAESTEKEARRYVYDLFSAASVTQAVYTYAAHPLIAEAFEPLGRHHLPLMLDLRGQSWPGWSNKPPNNQLERYVTEEQRELLIDRAPSQAMLADLVVRKGWAEAAKRLKPQILSSVVLPPGADELLIAWKDDPDAAERMLKEAPNDFNGGLIHALDKVPERRPAVEAVVSKQFEDTVPLIPSNKSARALSRAAEFGSAEAFALCLRWLSIGGDLTSRSVAHPYLKLLNADGSNFWDKRMPVSERWPFFRRLKVEDCEYVPEKRAWKIRQL</sequence>
<feature type="transmembrane region" description="Helical" evidence="1">
    <location>
        <begin position="156"/>
        <end position="176"/>
    </location>
</feature>
<proteinExistence type="predicted"/>
<evidence type="ECO:0000313" key="2">
    <source>
        <dbReference type="EMBL" id="MFC5456305.1"/>
    </source>
</evidence>
<evidence type="ECO:0008006" key="4">
    <source>
        <dbReference type="Google" id="ProtNLM"/>
    </source>
</evidence>
<dbReference type="RefSeq" id="WP_377168414.1">
    <property type="nucleotide sequence ID" value="NZ_JBHSMQ010000005.1"/>
</dbReference>